<dbReference type="Gene3D" id="1.10.150.130">
    <property type="match status" value="1"/>
</dbReference>
<dbReference type="PANTHER" id="PTHR35617">
    <property type="entry name" value="PHAGE_INTEGRASE DOMAIN-CONTAINING PROTEIN"/>
    <property type="match status" value="1"/>
</dbReference>
<proteinExistence type="predicted"/>
<dbReference type="EMBL" id="JAAGNN010000001">
    <property type="protein sequence ID" value="KAF4094138.1"/>
    <property type="molecule type" value="Genomic_DNA"/>
</dbReference>
<keyword evidence="1" id="KW-0238">DNA-binding</keyword>
<name>A0A7J6BKG6_AMEME</name>
<evidence type="ECO:0000313" key="2">
    <source>
        <dbReference type="EMBL" id="KAF4094138.1"/>
    </source>
</evidence>
<dbReference type="AlphaFoldDB" id="A0A7J6BKG6"/>
<dbReference type="GO" id="GO:0003677">
    <property type="term" value="F:DNA binding"/>
    <property type="evidence" value="ECO:0007669"/>
    <property type="project" value="UniProtKB-KW"/>
</dbReference>
<dbReference type="SUPFAM" id="SSF47823">
    <property type="entry name" value="lambda integrase-like, N-terminal domain"/>
    <property type="match status" value="1"/>
</dbReference>
<dbReference type="Proteomes" id="UP000593565">
    <property type="component" value="Unassembled WGS sequence"/>
</dbReference>
<organism evidence="2 3">
    <name type="scientific">Ameiurus melas</name>
    <name type="common">Black bullhead</name>
    <name type="synonym">Silurus melas</name>
    <dbReference type="NCBI Taxonomy" id="219545"/>
    <lineage>
        <taxon>Eukaryota</taxon>
        <taxon>Metazoa</taxon>
        <taxon>Chordata</taxon>
        <taxon>Craniata</taxon>
        <taxon>Vertebrata</taxon>
        <taxon>Euteleostomi</taxon>
        <taxon>Actinopterygii</taxon>
        <taxon>Neopterygii</taxon>
        <taxon>Teleostei</taxon>
        <taxon>Ostariophysi</taxon>
        <taxon>Siluriformes</taxon>
        <taxon>Ictaluridae</taxon>
        <taxon>Ameiurus</taxon>
    </lineage>
</organism>
<accession>A0A7J6BKG6</accession>
<sequence>MDSVGLAPEGHQLIDSGLTTEVVKTMLNARAPSTRKLYALQWRLFVFCCEECQLDPVNCTIATVLEFLQKCFSARLAPSTIKVYVAAISASHAPADGSSVGQHPLTSRFMCGVRQLGPICRLHIPSWDLSVVLEGMSGAQYEPLESASEKLLTLKVALLLALTSLKKVEHLQALSLAHSCLDFAPGLSKAFLYPRPDCIPKVPTLDAHLVVLQAFCLPLILTPGQERLHQLCSVRALCTNIHHSGQWHKLEELLVSIGGNSRGDVVSKQCISNWIVEAISIAYKA</sequence>
<evidence type="ECO:0000313" key="3">
    <source>
        <dbReference type="Proteomes" id="UP000593565"/>
    </source>
</evidence>
<evidence type="ECO:0000256" key="1">
    <source>
        <dbReference type="ARBA" id="ARBA00023125"/>
    </source>
</evidence>
<reference evidence="2 3" key="1">
    <citation type="submission" date="2020-02" db="EMBL/GenBank/DDBJ databases">
        <title>A chromosome-scale genome assembly of the black bullhead catfish (Ameiurus melas).</title>
        <authorList>
            <person name="Wen M."/>
            <person name="Zham M."/>
            <person name="Cabau C."/>
            <person name="Klopp C."/>
            <person name="Donnadieu C."/>
            <person name="Roques C."/>
            <person name="Bouchez O."/>
            <person name="Lampietro C."/>
            <person name="Jouanno E."/>
            <person name="Herpin A."/>
            <person name="Louis A."/>
            <person name="Berthelot C."/>
            <person name="Parey E."/>
            <person name="Roest-Crollius H."/>
            <person name="Braasch I."/>
            <person name="Postlethwait J."/>
            <person name="Robinson-Rechavi M."/>
            <person name="Echchiki A."/>
            <person name="Begum T."/>
            <person name="Montfort J."/>
            <person name="Schartl M."/>
            <person name="Bobe J."/>
            <person name="Guiguen Y."/>
        </authorList>
    </citation>
    <scope>NUCLEOTIDE SEQUENCE [LARGE SCALE GENOMIC DNA]</scope>
    <source>
        <strain evidence="2">M_S1</strain>
        <tissue evidence="2">Blood</tissue>
    </source>
</reference>
<keyword evidence="3" id="KW-1185">Reference proteome</keyword>
<dbReference type="PANTHER" id="PTHR35617:SF3">
    <property type="entry name" value="CORE-BINDING (CB) DOMAIN-CONTAINING PROTEIN"/>
    <property type="match status" value="1"/>
</dbReference>
<dbReference type="InterPro" id="IPR010998">
    <property type="entry name" value="Integrase_recombinase_N"/>
</dbReference>
<gene>
    <name evidence="2" type="ORF">AMELA_G00009700</name>
</gene>
<protein>
    <submittedName>
        <fullName evidence="2">Uncharacterized protein</fullName>
    </submittedName>
</protein>
<comment type="caution">
    <text evidence="2">The sequence shown here is derived from an EMBL/GenBank/DDBJ whole genome shotgun (WGS) entry which is preliminary data.</text>
</comment>